<feature type="binding site" evidence="7">
    <location>
        <position position="24"/>
    </location>
    <ligand>
        <name>5-amino-6-(D-ribitylamino)uracil</name>
        <dbReference type="ChEBI" id="CHEBI:15934"/>
    </ligand>
</feature>
<feature type="binding site" evidence="7">
    <location>
        <position position="129"/>
    </location>
    <ligand>
        <name>(2S)-2-hydroxy-3-oxobutyl phosphate</name>
        <dbReference type="ChEBI" id="CHEBI:58830"/>
    </ligand>
</feature>
<feature type="active site" description="Proton donor" evidence="7">
    <location>
        <position position="90"/>
    </location>
</feature>
<comment type="pathway">
    <text evidence="1 7">Cofactor biosynthesis; riboflavin biosynthesis; riboflavin from 2-hydroxy-3-oxobutyl phosphate and 5-amino-6-(D-ribitylamino)uracil: step 1/2.</text>
</comment>
<evidence type="ECO:0000313" key="9">
    <source>
        <dbReference type="Proteomes" id="UP000054997"/>
    </source>
</evidence>
<feature type="binding site" evidence="7">
    <location>
        <begin position="82"/>
        <end position="84"/>
    </location>
    <ligand>
        <name>5-amino-6-(D-ribitylamino)uracil</name>
        <dbReference type="ChEBI" id="CHEBI:15934"/>
    </ligand>
</feature>
<dbReference type="InterPro" id="IPR034964">
    <property type="entry name" value="LS"/>
</dbReference>
<comment type="subunit">
    <text evidence="7">Forms an icosahedral capsid composed of 60 subunits, arranged as a dodecamer of pentamers.</text>
</comment>
<dbReference type="GO" id="GO:0005829">
    <property type="term" value="C:cytosol"/>
    <property type="evidence" value="ECO:0007669"/>
    <property type="project" value="TreeGrafter"/>
</dbReference>
<evidence type="ECO:0000256" key="1">
    <source>
        <dbReference type="ARBA" id="ARBA00004917"/>
    </source>
</evidence>
<keyword evidence="4 7" id="KW-0686">Riboflavin biosynthesis</keyword>
<dbReference type="Proteomes" id="UP000054997">
    <property type="component" value="Unassembled WGS sequence"/>
</dbReference>
<dbReference type="HAMAP" id="MF_00178">
    <property type="entry name" value="Lumazine_synth"/>
    <property type="match status" value="1"/>
</dbReference>
<dbReference type="InterPro" id="IPR002180">
    <property type="entry name" value="LS/RS"/>
</dbReference>
<dbReference type="Gene3D" id="3.40.50.960">
    <property type="entry name" value="Lumazine/riboflavin synthase"/>
    <property type="match status" value="1"/>
</dbReference>
<evidence type="ECO:0000256" key="7">
    <source>
        <dbReference type="HAMAP-Rule" id="MF_00178"/>
    </source>
</evidence>
<sequence>MQYIKGSPRDNYSPFPIAIVVSQFNRPITRELLQGALKELNAKGFTEKDIAVVEVPGAVEIPLTVKKIAKLKKFEIIIALGAVIRGETTHYDYVCQQVSDGCQKVALEFEIPVIFGVLTTENEAQAWDRLGGRHGHKGIDAVDCALNMHEVMQKMELEL</sequence>
<evidence type="ECO:0000256" key="4">
    <source>
        <dbReference type="ARBA" id="ARBA00022619"/>
    </source>
</evidence>
<protein>
    <recommendedName>
        <fullName evidence="3 7">6,7-dimethyl-8-ribityllumazine synthase</fullName>
        <shortName evidence="7">DMRL synthase</shortName>
        <shortName evidence="7">LS</shortName>
        <shortName evidence="7">Lumazine synthase</shortName>
        <ecNumber evidence="3 7">2.5.1.78</ecNumber>
    </recommendedName>
</protein>
<dbReference type="Pfam" id="PF00885">
    <property type="entry name" value="DMRL_synthase"/>
    <property type="match status" value="1"/>
</dbReference>
<accession>A0A0W0VR43</accession>
<comment type="catalytic activity">
    <reaction evidence="6 7">
        <text>(2S)-2-hydroxy-3-oxobutyl phosphate + 5-amino-6-(D-ribitylamino)uracil = 6,7-dimethyl-8-(1-D-ribityl)lumazine + phosphate + 2 H2O + H(+)</text>
        <dbReference type="Rhea" id="RHEA:26152"/>
        <dbReference type="ChEBI" id="CHEBI:15377"/>
        <dbReference type="ChEBI" id="CHEBI:15378"/>
        <dbReference type="ChEBI" id="CHEBI:15934"/>
        <dbReference type="ChEBI" id="CHEBI:43474"/>
        <dbReference type="ChEBI" id="CHEBI:58201"/>
        <dbReference type="ChEBI" id="CHEBI:58830"/>
        <dbReference type="EC" id="2.5.1.78"/>
    </reaction>
</comment>
<dbReference type="CDD" id="cd09209">
    <property type="entry name" value="Lumazine_synthase-I"/>
    <property type="match status" value="1"/>
</dbReference>
<name>A0A0W0VR43_9GAMM</name>
<reference evidence="8 9" key="1">
    <citation type="submission" date="2015-11" db="EMBL/GenBank/DDBJ databases">
        <title>Genomic analysis of 38 Legionella species identifies large and diverse effector repertoires.</title>
        <authorList>
            <person name="Burstein D."/>
            <person name="Amaro F."/>
            <person name="Zusman T."/>
            <person name="Lifshitz Z."/>
            <person name="Cohen O."/>
            <person name="Gilbert J.A."/>
            <person name="Pupko T."/>
            <person name="Shuman H.A."/>
            <person name="Segal G."/>
        </authorList>
    </citation>
    <scope>NUCLEOTIDE SEQUENCE [LARGE SCALE GENOMIC DNA]</scope>
    <source>
        <strain evidence="8 9">ATCC 49505</strain>
    </source>
</reference>
<dbReference type="RefSeq" id="WP_058528564.1">
    <property type="nucleotide sequence ID" value="NZ_CAAAHZ010000017.1"/>
</dbReference>
<comment type="similarity">
    <text evidence="2 7">Belongs to the DMRL synthase family.</text>
</comment>
<feature type="binding site" evidence="7">
    <location>
        <begin position="58"/>
        <end position="60"/>
    </location>
    <ligand>
        <name>5-amino-6-(D-ribitylamino)uracil</name>
        <dbReference type="ChEBI" id="CHEBI:15934"/>
    </ligand>
</feature>
<keyword evidence="5 7" id="KW-0808">Transferase</keyword>
<gene>
    <name evidence="7 8" type="primary">ribH</name>
    <name evidence="8" type="ORF">Llon_0544</name>
</gene>
<evidence type="ECO:0000256" key="2">
    <source>
        <dbReference type="ARBA" id="ARBA00007424"/>
    </source>
</evidence>
<comment type="function">
    <text evidence="7">Catalyzes the formation of 6,7-dimethyl-8-ribityllumazine by condensation of 5-amino-6-(D-ribitylamino)uracil with 3,4-dihydroxy-2-butanone 4-phosphate. This is the penultimate step in the biosynthesis of riboflavin.</text>
</comment>
<dbReference type="PANTHER" id="PTHR21058">
    <property type="entry name" value="6,7-DIMETHYL-8-RIBITYLLUMAZINE SYNTHASE DMRL SYNTHASE LUMAZINE SYNTHASE"/>
    <property type="match status" value="1"/>
</dbReference>
<dbReference type="GO" id="GO:0000906">
    <property type="term" value="F:6,7-dimethyl-8-ribityllumazine synthase activity"/>
    <property type="evidence" value="ECO:0007669"/>
    <property type="project" value="UniProtKB-UniRule"/>
</dbReference>
<dbReference type="STRING" id="45068.Llon_0544"/>
<organism evidence="8 9">
    <name type="scientific">Legionella londiniensis</name>
    <dbReference type="NCBI Taxonomy" id="45068"/>
    <lineage>
        <taxon>Bacteria</taxon>
        <taxon>Pseudomonadati</taxon>
        <taxon>Pseudomonadota</taxon>
        <taxon>Gammaproteobacteria</taxon>
        <taxon>Legionellales</taxon>
        <taxon>Legionellaceae</taxon>
        <taxon>Legionella</taxon>
    </lineage>
</organism>
<keyword evidence="9" id="KW-1185">Reference proteome</keyword>
<dbReference type="NCBIfam" id="TIGR00114">
    <property type="entry name" value="lumazine-synth"/>
    <property type="match status" value="1"/>
</dbReference>
<evidence type="ECO:0000256" key="5">
    <source>
        <dbReference type="ARBA" id="ARBA00022679"/>
    </source>
</evidence>
<evidence type="ECO:0000256" key="3">
    <source>
        <dbReference type="ARBA" id="ARBA00012664"/>
    </source>
</evidence>
<evidence type="ECO:0000256" key="6">
    <source>
        <dbReference type="ARBA" id="ARBA00048785"/>
    </source>
</evidence>
<proteinExistence type="inferred from homology"/>
<evidence type="ECO:0000313" key="8">
    <source>
        <dbReference type="EMBL" id="KTD22504.1"/>
    </source>
</evidence>
<dbReference type="PATRIC" id="fig|45068.5.peg.589"/>
<dbReference type="SUPFAM" id="SSF52121">
    <property type="entry name" value="Lumazine synthase"/>
    <property type="match status" value="1"/>
</dbReference>
<dbReference type="AlphaFoldDB" id="A0A0W0VR43"/>
<dbReference type="EMBL" id="LNYK01000009">
    <property type="protein sequence ID" value="KTD22504.1"/>
    <property type="molecule type" value="Genomic_DNA"/>
</dbReference>
<dbReference type="EC" id="2.5.1.78" evidence="3 7"/>
<dbReference type="UniPathway" id="UPA00275">
    <property type="reaction ID" value="UER00404"/>
</dbReference>
<dbReference type="GO" id="GO:0009349">
    <property type="term" value="C:riboflavin synthase complex"/>
    <property type="evidence" value="ECO:0007669"/>
    <property type="project" value="UniProtKB-UniRule"/>
</dbReference>
<dbReference type="PANTHER" id="PTHR21058:SF0">
    <property type="entry name" value="6,7-DIMETHYL-8-RIBITYLLUMAZINE SYNTHASE"/>
    <property type="match status" value="1"/>
</dbReference>
<feature type="binding site" evidence="7">
    <location>
        <begin position="87"/>
        <end position="88"/>
    </location>
    <ligand>
        <name>(2S)-2-hydroxy-3-oxobutyl phosphate</name>
        <dbReference type="ChEBI" id="CHEBI:58830"/>
    </ligand>
</feature>
<dbReference type="InterPro" id="IPR036467">
    <property type="entry name" value="LS/RS_sf"/>
</dbReference>
<comment type="caution">
    <text evidence="8">The sequence shown here is derived from an EMBL/GenBank/DDBJ whole genome shotgun (WGS) entry which is preliminary data.</text>
</comment>
<feature type="binding site" evidence="7">
    <location>
        <position position="115"/>
    </location>
    <ligand>
        <name>5-amino-6-(D-ribitylamino)uracil</name>
        <dbReference type="ChEBI" id="CHEBI:15934"/>
    </ligand>
</feature>
<dbReference type="GO" id="GO:0009231">
    <property type="term" value="P:riboflavin biosynthetic process"/>
    <property type="evidence" value="ECO:0007669"/>
    <property type="project" value="UniProtKB-UniRule"/>
</dbReference>
<dbReference type="OrthoDB" id="9809709at2"/>